<dbReference type="PANTHER" id="PTHR44835">
    <property type="entry name" value="UDP-N-ACETYLGLUCOSAMINE--PEPTIDE N-ACETYLGLUCOSAMINYLTRANSFERASE SPINDLY-RELATED"/>
    <property type="match status" value="1"/>
</dbReference>
<dbReference type="InterPro" id="IPR019734">
    <property type="entry name" value="TPR_rpt"/>
</dbReference>
<protein>
    <recommendedName>
        <fullName evidence="3">protein O-GlcNAc transferase</fullName>
        <ecNumber evidence="3">2.4.1.255</ecNumber>
    </recommendedName>
</protein>
<evidence type="ECO:0000256" key="1">
    <source>
        <dbReference type="ARBA" id="ARBA00004922"/>
    </source>
</evidence>
<comment type="similarity">
    <text evidence="2">Belongs to the glycosyltransferase 41 family. O-GlcNAc transferase subfamily.</text>
</comment>
<dbReference type="SUPFAM" id="SSF48452">
    <property type="entry name" value="TPR-like"/>
    <property type="match status" value="1"/>
</dbReference>
<evidence type="ECO:0000256" key="4">
    <source>
        <dbReference type="ARBA" id="ARBA00022676"/>
    </source>
</evidence>
<dbReference type="SMART" id="SM00028">
    <property type="entry name" value="TPR"/>
    <property type="match status" value="8"/>
</dbReference>
<evidence type="ECO:0000313" key="13">
    <source>
        <dbReference type="EMBL" id="MBK5929951.1"/>
    </source>
</evidence>
<sequence length="1705" mass="188384">MQSNWTIHLRNELVVVVPADLDNPVTLTLLEHEDWPEPEYGFLCELVEPGMQLLDTDAGHGLYALNLAQALQGQGRLIALQPDPLFARSVADNGLQAVIKTPSDQTQALAPADGERGLDLIRLGASVALDPLWLRSGEPLVVVPGESTQLETLEAAGLSLYRLVPLLNALVAWNPEESERPATLFACSDKRADWLRQRDRLIRPLMPQASDSGSQASQRPGKRARFSQKWQAKKKSKKGTATSLYQQALKAEQRGALETAEAGYRKLLAQHPEHADAAYRLGVVLHQRGDAVQAESMFRCAIASNDQVAAYHGEHGIALAALSRLDEALFAFDQALRLKPNDATAHNNRGIALNDLGYLEDALHAFDQALRLKPDFAEAHNNRGNTLNELRRWDDAVQACDQALHLRPKYAEAHNNRGIALNELGRLGEALQAYEQALRLNPDLAKVHNNRGNTLKGLGRMDDALHAYDQALRLQPEYAKAHSNRGTVLWFLGRLDAALHAYEQALRLKPDSAETISNYLFTLSGLERGDDAAFLARARRYGSRYPRSLPALEHQRAPAAGRRLRVGYVSGDFRQHAVAHFFEPLLSEHDRSRLELWAYTTNEQQDAVTARIQELVDHWQSIVGLSDEAAAALIRSDELDVLVDLSNHTNDNRLGVFAQRAAPVQVEYLGHFSTTGVAEIDYWIGDPQQTPPSTDAHYSETVWRLPRVAHVYRGSEDAPAPGWQPQEDGTVWLGCFHNPIKLTAGTIALWSRLLHALPEAKLRLKAKQLSDTGWREQLTNAFAAHGIGADRLKLHDRSATLDWAAHMGAYDGLDIALDPIGPWRGAATNCDALWMGVPVVTLRGERAGSRQTAALLQALGREDWIADDEDSYIDTVVALARDVERRRAMRFHQRKQMRASPLCDAKGLATALEDAYGAMFQRWWETRGAGASTDKRAAVPRWTLTIADEVKVCVPADIERMTTFVLLEQEDWFEVELPFLRDLTQPGMGVLDIGANHGLYALSLAQCLQGEGRVLACEPANAPADMLERSIVENRFESVLTLLRVGLSDHAGEATLHIGANSELNSLALAGSTSGGPFAAQTETVRLTTLDALLDAPEWPSGFQVDILKLDAEGEEIRILQGGQRFFAEQDPLVLFEWKHGNRPNAGLLEAFAALGYTRYRLVPGLNALVPVGEGETLDGYQLNLFACTPERAMRLAAAGYLVEAATVATEAPAPSQTWPQALAALPYVAALPAEEQTIAAWQAFERTDDPHWPAYERALNAYLSASDARQPVRNRWAWLQQSRAQLEVLHAAGDNHLATEMLRIRVLAASGARAAAVEANAALLPLLETDLSLPFDRPFLPPLPDYDQRAPEDGIGAWLLAAIRESLEVGRAHSAYFHRDERILQRLVDNPNCSLAMHRRRLLLESRAGEQVTLASDSPLCAAKPSPWHRNPAWWRQFQDQREINPASGGKEQHAPRVPLRDVFCAGMPRSGSTWSYNVARQLLSHAFGAQQIDGGYLGEGPPVDAALDQHVLPNKLRLLKFHQATRRTLELAEQGQARVIVTYRDPMNAVASLVDFFATPLPQAVAKIKRSLVEMQRWQQTGHALLIAFDAMMADNATEVRKIADFLDLPVQEEVIAAIVAETSYGAVKQRAEALGQGGEVLVRAGRSAYDPESLLHVGHAPLGADRDWTRQLSSEQKAYALQQLSDWIDADGRWHTDSSFNR</sequence>
<feature type="repeat" description="TPR" evidence="8">
    <location>
        <begin position="445"/>
        <end position="478"/>
    </location>
</feature>
<evidence type="ECO:0000259" key="11">
    <source>
        <dbReference type="Pfam" id="PF05050"/>
    </source>
</evidence>
<reference evidence="13" key="1">
    <citation type="submission" date="2017-05" db="EMBL/GenBank/DDBJ databases">
        <authorList>
            <person name="Imhoff J.F."/>
            <person name="Rahn T."/>
            <person name="Kuenzel S."/>
            <person name="Neulinger S.C."/>
        </authorList>
    </citation>
    <scope>NUCLEOTIDE SEQUENCE</scope>
    <source>
        <strain evidence="13">DSM 4395</strain>
    </source>
</reference>
<feature type="repeat" description="TPR" evidence="8">
    <location>
        <begin position="411"/>
        <end position="444"/>
    </location>
</feature>
<proteinExistence type="inferred from homology"/>
<feature type="domain" description="Methyltransferase FkbM" evidence="11">
    <location>
        <begin position="992"/>
        <end position="1142"/>
    </location>
</feature>
<dbReference type="Gene3D" id="3.40.50.11380">
    <property type="match status" value="1"/>
</dbReference>
<feature type="repeat" description="TPR" evidence="8">
    <location>
        <begin position="479"/>
        <end position="512"/>
    </location>
</feature>
<feature type="repeat" description="TPR" evidence="8">
    <location>
        <begin position="343"/>
        <end position="376"/>
    </location>
</feature>
<dbReference type="PANTHER" id="PTHR44835:SF1">
    <property type="entry name" value="PROTEIN O-GLCNAC TRANSFERASE"/>
    <property type="match status" value="1"/>
</dbReference>
<dbReference type="Gene3D" id="1.25.40.10">
    <property type="entry name" value="Tetratricopeptide repeat domain"/>
    <property type="match status" value="4"/>
</dbReference>
<accession>A0AAJ0UEG5</accession>
<dbReference type="GO" id="GO:0097363">
    <property type="term" value="F:protein O-acetylglucosaminyltransferase activity"/>
    <property type="evidence" value="ECO:0007669"/>
    <property type="project" value="UniProtKB-EC"/>
</dbReference>
<name>A0AAJ0UEG5_HALSE</name>
<evidence type="ECO:0000256" key="5">
    <source>
        <dbReference type="ARBA" id="ARBA00022679"/>
    </source>
</evidence>
<dbReference type="SUPFAM" id="SSF48439">
    <property type="entry name" value="Protein prenylyltransferase"/>
    <property type="match status" value="1"/>
</dbReference>
<evidence type="ECO:0000256" key="9">
    <source>
        <dbReference type="SAM" id="MobiDB-lite"/>
    </source>
</evidence>
<dbReference type="Pfam" id="PF13432">
    <property type="entry name" value="TPR_16"/>
    <property type="match status" value="3"/>
</dbReference>
<organism evidence="13 14">
    <name type="scientific">Halochromatium salexigens</name>
    <name type="common">Chromatium salexigens</name>
    <dbReference type="NCBI Taxonomy" id="49447"/>
    <lineage>
        <taxon>Bacteria</taxon>
        <taxon>Pseudomonadati</taxon>
        <taxon>Pseudomonadota</taxon>
        <taxon>Gammaproteobacteria</taxon>
        <taxon>Chromatiales</taxon>
        <taxon>Chromatiaceae</taxon>
        <taxon>Halochromatium</taxon>
    </lineage>
</organism>
<dbReference type="InterPro" id="IPR000863">
    <property type="entry name" value="Sulfotransferase_dom"/>
</dbReference>
<dbReference type="Gene3D" id="3.40.50.2000">
    <property type="entry name" value="Glycogen Phosphorylase B"/>
    <property type="match status" value="1"/>
</dbReference>
<dbReference type="PROSITE" id="PS50293">
    <property type="entry name" value="TPR_REGION"/>
    <property type="match status" value="4"/>
</dbReference>
<dbReference type="Pfam" id="PF05050">
    <property type="entry name" value="Methyltransf_21"/>
    <property type="match status" value="1"/>
</dbReference>
<evidence type="ECO:0000313" key="14">
    <source>
        <dbReference type="Proteomes" id="UP001296967"/>
    </source>
</evidence>
<dbReference type="InterPro" id="IPR051939">
    <property type="entry name" value="Glycosyltr_41/O-GlcNAc_trsf"/>
</dbReference>
<dbReference type="PROSITE" id="PS50005">
    <property type="entry name" value="TPR"/>
    <property type="match status" value="6"/>
</dbReference>
<dbReference type="EC" id="2.4.1.255" evidence="3"/>
<keyword evidence="14" id="KW-1185">Reference proteome</keyword>
<feature type="domain" description="O-GlcNAc transferase C-terminal" evidence="12">
    <location>
        <begin position="556"/>
        <end position="706"/>
    </location>
</feature>
<dbReference type="Gene3D" id="3.40.50.300">
    <property type="entry name" value="P-loop containing nucleotide triphosphate hydrolases"/>
    <property type="match status" value="1"/>
</dbReference>
<reference evidence="13" key="2">
    <citation type="journal article" date="2020" name="Microorganisms">
        <title>Osmotic Adaptation and Compatible Solute Biosynthesis of Phototrophic Bacteria as Revealed from Genome Analyses.</title>
        <authorList>
            <person name="Imhoff J.F."/>
            <person name="Rahn T."/>
            <person name="Kunzel S."/>
            <person name="Keller A."/>
            <person name="Neulinger S.C."/>
        </authorList>
    </citation>
    <scope>NUCLEOTIDE SEQUENCE</scope>
    <source>
        <strain evidence="13">DSM 4395</strain>
    </source>
</reference>
<evidence type="ECO:0000256" key="6">
    <source>
        <dbReference type="ARBA" id="ARBA00022737"/>
    </source>
</evidence>
<comment type="caution">
    <text evidence="13">The sequence shown here is derived from an EMBL/GenBank/DDBJ whole genome shotgun (WGS) entry which is preliminary data.</text>
</comment>
<dbReference type="InterPro" id="IPR011990">
    <property type="entry name" value="TPR-like_helical_dom_sf"/>
</dbReference>
<keyword evidence="6" id="KW-0677">Repeat</keyword>
<keyword evidence="4" id="KW-0328">Glycosyltransferase</keyword>
<dbReference type="Pfam" id="PF13844">
    <property type="entry name" value="Glyco_transf_41"/>
    <property type="match status" value="2"/>
</dbReference>
<feature type="domain" description="Sulfotransferase" evidence="10">
    <location>
        <begin position="1462"/>
        <end position="1633"/>
    </location>
</feature>
<keyword evidence="5" id="KW-0808">Transferase</keyword>
<dbReference type="EMBL" id="NHSF01000032">
    <property type="protein sequence ID" value="MBK5929951.1"/>
    <property type="molecule type" value="Genomic_DNA"/>
</dbReference>
<dbReference type="InterPro" id="IPR027417">
    <property type="entry name" value="P-loop_NTPase"/>
</dbReference>
<dbReference type="GO" id="GO:0008146">
    <property type="term" value="F:sulfotransferase activity"/>
    <property type="evidence" value="ECO:0007669"/>
    <property type="project" value="InterPro"/>
</dbReference>
<evidence type="ECO:0000256" key="2">
    <source>
        <dbReference type="ARBA" id="ARBA00005386"/>
    </source>
</evidence>
<comment type="pathway">
    <text evidence="1">Protein modification; protein glycosylation.</text>
</comment>
<dbReference type="Pfam" id="PF00685">
    <property type="entry name" value="Sulfotransfer_1"/>
    <property type="match status" value="1"/>
</dbReference>
<dbReference type="Pfam" id="PF13414">
    <property type="entry name" value="TPR_11"/>
    <property type="match status" value="1"/>
</dbReference>
<dbReference type="InterPro" id="IPR029489">
    <property type="entry name" value="OGT/SEC/SPY_C"/>
</dbReference>
<evidence type="ECO:0000259" key="10">
    <source>
        <dbReference type="Pfam" id="PF00685"/>
    </source>
</evidence>
<dbReference type="SUPFAM" id="SSF52540">
    <property type="entry name" value="P-loop containing nucleoside triphosphate hydrolases"/>
    <property type="match status" value="1"/>
</dbReference>
<dbReference type="Proteomes" id="UP001296967">
    <property type="component" value="Unassembled WGS sequence"/>
</dbReference>
<keyword evidence="7 8" id="KW-0802">TPR repeat</keyword>
<gene>
    <name evidence="13" type="ORF">CCR82_05265</name>
</gene>
<feature type="region of interest" description="Disordered" evidence="9">
    <location>
        <begin position="205"/>
        <end position="238"/>
    </location>
</feature>
<evidence type="ECO:0000259" key="12">
    <source>
        <dbReference type="Pfam" id="PF13844"/>
    </source>
</evidence>
<evidence type="ECO:0000256" key="3">
    <source>
        <dbReference type="ARBA" id="ARBA00011970"/>
    </source>
</evidence>
<dbReference type="RefSeq" id="WP_201244366.1">
    <property type="nucleotide sequence ID" value="NZ_NHSF01000032.1"/>
</dbReference>
<feature type="repeat" description="TPR" evidence="8">
    <location>
        <begin position="309"/>
        <end position="342"/>
    </location>
</feature>
<evidence type="ECO:0000256" key="8">
    <source>
        <dbReference type="PROSITE-ProRule" id="PRU00339"/>
    </source>
</evidence>
<dbReference type="InterPro" id="IPR006342">
    <property type="entry name" value="FkbM_mtfrase"/>
</dbReference>
<evidence type="ECO:0000256" key="7">
    <source>
        <dbReference type="ARBA" id="ARBA00022803"/>
    </source>
</evidence>
<dbReference type="NCBIfam" id="TIGR01444">
    <property type="entry name" value="fkbM_fam"/>
    <property type="match status" value="1"/>
</dbReference>
<feature type="compositionally biased region" description="Polar residues" evidence="9">
    <location>
        <begin position="209"/>
        <end position="218"/>
    </location>
</feature>
<feature type="compositionally biased region" description="Basic residues" evidence="9">
    <location>
        <begin position="220"/>
        <end position="238"/>
    </location>
</feature>
<feature type="domain" description="O-GlcNAc transferase C-terminal" evidence="12">
    <location>
        <begin position="736"/>
        <end position="909"/>
    </location>
</feature>
<dbReference type="Gene3D" id="3.40.50.150">
    <property type="entry name" value="Vaccinia Virus protein VP39"/>
    <property type="match status" value="1"/>
</dbReference>
<feature type="repeat" description="TPR" evidence="8">
    <location>
        <begin position="377"/>
        <end position="410"/>
    </location>
</feature>
<dbReference type="SUPFAM" id="SSF53335">
    <property type="entry name" value="S-adenosyl-L-methionine-dependent methyltransferases"/>
    <property type="match status" value="1"/>
</dbReference>
<dbReference type="InterPro" id="IPR029063">
    <property type="entry name" value="SAM-dependent_MTases_sf"/>
</dbReference>